<keyword evidence="2" id="KW-1185">Reference proteome</keyword>
<gene>
    <name evidence="1" type="ORF">E2C01_046779</name>
</gene>
<comment type="caution">
    <text evidence="1">The sequence shown here is derived from an EMBL/GenBank/DDBJ whole genome shotgun (WGS) entry which is preliminary data.</text>
</comment>
<name>A0A5B7G5R1_PORTR</name>
<evidence type="ECO:0000313" key="2">
    <source>
        <dbReference type="Proteomes" id="UP000324222"/>
    </source>
</evidence>
<protein>
    <submittedName>
        <fullName evidence="1">Uncharacterized protein</fullName>
    </submittedName>
</protein>
<reference evidence="1 2" key="1">
    <citation type="submission" date="2019-05" db="EMBL/GenBank/DDBJ databases">
        <title>Another draft genome of Portunus trituberculatus and its Hox gene families provides insights of decapod evolution.</title>
        <authorList>
            <person name="Jeong J.-H."/>
            <person name="Song I."/>
            <person name="Kim S."/>
            <person name="Choi T."/>
            <person name="Kim D."/>
            <person name="Ryu S."/>
            <person name="Kim W."/>
        </authorList>
    </citation>
    <scope>NUCLEOTIDE SEQUENCE [LARGE SCALE GENOMIC DNA]</scope>
    <source>
        <tissue evidence="1">Muscle</tissue>
    </source>
</reference>
<dbReference type="Proteomes" id="UP000324222">
    <property type="component" value="Unassembled WGS sequence"/>
</dbReference>
<dbReference type="EMBL" id="VSRR010011234">
    <property type="protein sequence ID" value="MPC52899.1"/>
    <property type="molecule type" value="Genomic_DNA"/>
</dbReference>
<sequence>MFPSPVRSLTHRHSLNFRVYLVKHLSSFPHKYHRYQSVISSPSSDPPLETLLLYFTHFTHFTLATSTHTLPGFSITCWYTNLDNEEQLRLTDRHCVISLSIHSWKYF</sequence>
<evidence type="ECO:0000313" key="1">
    <source>
        <dbReference type="EMBL" id="MPC52899.1"/>
    </source>
</evidence>
<accession>A0A5B7G5R1</accession>
<dbReference type="AlphaFoldDB" id="A0A5B7G5R1"/>
<organism evidence="1 2">
    <name type="scientific">Portunus trituberculatus</name>
    <name type="common">Swimming crab</name>
    <name type="synonym">Neptunus trituberculatus</name>
    <dbReference type="NCBI Taxonomy" id="210409"/>
    <lineage>
        <taxon>Eukaryota</taxon>
        <taxon>Metazoa</taxon>
        <taxon>Ecdysozoa</taxon>
        <taxon>Arthropoda</taxon>
        <taxon>Crustacea</taxon>
        <taxon>Multicrustacea</taxon>
        <taxon>Malacostraca</taxon>
        <taxon>Eumalacostraca</taxon>
        <taxon>Eucarida</taxon>
        <taxon>Decapoda</taxon>
        <taxon>Pleocyemata</taxon>
        <taxon>Brachyura</taxon>
        <taxon>Eubrachyura</taxon>
        <taxon>Portunoidea</taxon>
        <taxon>Portunidae</taxon>
        <taxon>Portuninae</taxon>
        <taxon>Portunus</taxon>
    </lineage>
</organism>
<proteinExistence type="predicted"/>